<accession>K3X5Q8</accession>
<organism evidence="2 3">
    <name type="scientific">Globisporangium ultimum (strain ATCC 200006 / CBS 805.95 / DAOM BR144)</name>
    <name type="common">Pythium ultimum</name>
    <dbReference type="NCBI Taxonomy" id="431595"/>
    <lineage>
        <taxon>Eukaryota</taxon>
        <taxon>Sar</taxon>
        <taxon>Stramenopiles</taxon>
        <taxon>Oomycota</taxon>
        <taxon>Peronosporomycetes</taxon>
        <taxon>Pythiales</taxon>
        <taxon>Pythiaceae</taxon>
        <taxon>Globisporangium</taxon>
    </lineage>
</organism>
<dbReference type="VEuPathDB" id="FungiDB:PYU1_G012531"/>
<dbReference type="InterPro" id="IPR000195">
    <property type="entry name" value="Rab-GAP-TBC_dom"/>
</dbReference>
<sequence>MDERPDWYAVSGAQTLKLASAVSYSEYVRRSANLSTPEFEDDKRQIELDVPRTGASICEHILCIPLPEYGDDNDDGDVPSELLAPHLPVLRNILLAYSVRNPRVGYVQGHADVVCFLIGNINERRDEEEVFWVYASIIERVFPEDFFARIPKLHGFQVDNRLFKELVLRKLIPHTPALAQVDLTLVTSLLSCKWWVSIWVGQLPVHVLREVWDVMLGHDDGAILHLLLGLQFFQAAIDSMMVHMATEDWDSSYLYKIILQESQAIRSINPHEVLRNGHTMYGLNDEAIEDMRSTLRLDPAIRRPELSDLVRLTRFTLLELEQLHEEFAFLRFHTKAYERIKLRGLRQEFVESLVSREFTTWPVDIYVRLFQLMNPDGYGNISFSSLVKVIS</sequence>
<dbReference type="eggNOG" id="KOG2222">
    <property type="taxonomic scope" value="Eukaryota"/>
</dbReference>
<keyword evidence="3" id="KW-1185">Reference proteome</keyword>
<dbReference type="PANTHER" id="PTHR22957">
    <property type="entry name" value="TBC1 DOMAIN FAMILY MEMBER GTPASE-ACTIVATING PROTEIN"/>
    <property type="match status" value="1"/>
</dbReference>
<name>K3X5Q8_GLOUD</name>
<dbReference type="Gene3D" id="1.10.8.270">
    <property type="entry name" value="putative rabgap domain of human tbc1 domain family member 14 like domains"/>
    <property type="match status" value="1"/>
</dbReference>
<dbReference type="PROSITE" id="PS50086">
    <property type="entry name" value="TBC_RABGAP"/>
    <property type="match status" value="1"/>
</dbReference>
<dbReference type="SUPFAM" id="SSF47923">
    <property type="entry name" value="Ypt/Rab-GAP domain of gyp1p"/>
    <property type="match status" value="1"/>
</dbReference>
<protein>
    <recommendedName>
        <fullName evidence="1">Rab-GAP TBC domain-containing protein</fullName>
    </recommendedName>
</protein>
<dbReference type="Proteomes" id="UP000019132">
    <property type="component" value="Unassembled WGS sequence"/>
</dbReference>
<dbReference type="InterPro" id="IPR035969">
    <property type="entry name" value="Rab-GAP_TBC_sf"/>
</dbReference>
<evidence type="ECO:0000313" key="2">
    <source>
        <dbReference type="EnsemblProtists" id="PYU1_T012557"/>
    </source>
</evidence>
<dbReference type="InParanoid" id="K3X5Q8"/>
<dbReference type="STRING" id="431595.K3X5Q8"/>
<dbReference type="EnsemblProtists" id="PYU1_T012557">
    <property type="protein sequence ID" value="PYU1_T012557"/>
    <property type="gene ID" value="PYU1_G012531"/>
</dbReference>
<evidence type="ECO:0000313" key="3">
    <source>
        <dbReference type="Proteomes" id="UP000019132"/>
    </source>
</evidence>
<reference evidence="2" key="3">
    <citation type="submission" date="2015-02" db="UniProtKB">
        <authorList>
            <consortium name="EnsemblProtists"/>
        </authorList>
    </citation>
    <scope>IDENTIFICATION</scope>
    <source>
        <strain evidence="2">DAOM BR144</strain>
    </source>
</reference>
<dbReference type="HOGENOM" id="CLU_026614_0_0_1"/>
<feature type="domain" description="Rab-GAP TBC" evidence="1">
    <location>
        <begin position="1"/>
        <end position="219"/>
    </location>
</feature>
<dbReference type="Gene3D" id="1.10.472.80">
    <property type="entry name" value="Ypt/Rab-GAP domain of gyp1p, domain 3"/>
    <property type="match status" value="1"/>
</dbReference>
<evidence type="ECO:0000259" key="1">
    <source>
        <dbReference type="PROSITE" id="PS50086"/>
    </source>
</evidence>
<dbReference type="GO" id="GO:0005096">
    <property type="term" value="F:GTPase activator activity"/>
    <property type="evidence" value="ECO:0007669"/>
    <property type="project" value="TreeGrafter"/>
</dbReference>
<dbReference type="OMA" id="QTHFSHL"/>
<dbReference type="AlphaFoldDB" id="K3X5Q8"/>
<reference evidence="3" key="1">
    <citation type="journal article" date="2010" name="Genome Biol.">
        <title>Genome sequence of the necrotrophic plant pathogen Pythium ultimum reveals original pathogenicity mechanisms and effector repertoire.</title>
        <authorList>
            <person name="Levesque C.A."/>
            <person name="Brouwer H."/>
            <person name="Cano L."/>
            <person name="Hamilton J.P."/>
            <person name="Holt C."/>
            <person name="Huitema E."/>
            <person name="Raffaele S."/>
            <person name="Robideau G.P."/>
            <person name="Thines M."/>
            <person name="Win J."/>
            <person name="Zerillo M.M."/>
            <person name="Beakes G.W."/>
            <person name="Boore J.L."/>
            <person name="Busam D."/>
            <person name="Dumas B."/>
            <person name="Ferriera S."/>
            <person name="Fuerstenberg S.I."/>
            <person name="Gachon C.M."/>
            <person name="Gaulin E."/>
            <person name="Govers F."/>
            <person name="Grenville-Briggs L."/>
            <person name="Horner N."/>
            <person name="Hostetler J."/>
            <person name="Jiang R.H."/>
            <person name="Johnson J."/>
            <person name="Krajaejun T."/>
            <person name="Lin H."/>
            <person name="Meijer H.J."/>
            <person name="Moore B."/>
            <person name="Morris P."/>
            <person name="Phuntmart V."/>
            <person name="Puiu D."/>
            <person name="Shetty J."/>
            <person name="Stajich J.E."/>
            <person name="Tripathy S."/>
            <person name="Wawra S."/>
            <person name="van West P."/>
            <person name="Whitty B.R."/>
            <person name="Coutinho P.M."/>
            <person name="Henrissat B."/>
            <person name="Martin F."/>
            <person name="Thomas P.D."/>
            <person name="Tyler B.M."/>
            <person name="De Vries R.P."/>
            <person name="Kamoun S."/>
            <person name="Yandell M."/>
            <person name="Tisserat N."/>
            <person name="Buell C.R."/>
        </authorList>
    </citation>
    <scope>NUCLEOTIDE SEQUENCE</scope>
    <source>
        <strain evidence="3">DAOM:BR144</strain>
    </source>
</reference>
<dbReference type="Pfam" id="PF00566">
    <property type="entry name" value="RabGAP-TBC"/>
    <property type="match status" value="1"/>
</dbReference>
<dbReference type="SMART" id="SM00164">
    <property type="entry name" value="TBC"/>
    <property type="match status" value="1"/>
</dbReference>
<reference evidence="3" key="2">
    <citation type="submission" date="2010-04" db="EMBL/GenBank/DDBJ databases">
        <authorList>
            <person name="Buell R."/>
            <person name="Hamilton J."/>
            <person name="Hostetler J."/>
        </authorList>
    </citation>
    <scope>NUCLEOTIDE SEQUENCE [LARGE SCALE GENOMIC DNA]</scope>
    <source>
        <strain evidence="3">DAOM:BR144</strain>
    </source>
</reference>
<dbReference type="EMBL" id="GL376612">
    <property type="status" value="NOT_ANNOTATED_CDS"/>
    <property type="molecule type" value="Genomic_DNA"/>
</dbReference>
<proteinExistence type="predicted"/>